<dbReference type="OrthoDB" id="6272131at2"/>
<dbReference type="EMBL" id="CP036200">
    <property type="protein sequence ID" value="QBF83776.1"/>
    <property type="molecule type" value="Genomic_DNA"/>
</dbReference>
<feature type="domain" description="Trypsin-co-occurring" evidence="1">
    <location>
        <begin position="28"/>
        <end position="95"/>
    </location>
</feature>
<reference evidence="2 3" key="1">
    <citation type="submission" date="2019-02" db="EMBL/GenBank/DDBJ databases">
        <title>Shewanella sp. D4-2 isolated from Dokdo Island.</title>
        <authorList>
            <person name="Baek K."/>
        </authorList>
    </citation>
    <scope>NUCLEOTIDE SEQUENCE [LARGE SCALE GENOMIC DNA]</scope>
    <source>
        <strain evidence="2 3">D4-2</strain>
    </source>
</reference>
<protein>
    <recommendedName>
        <fullName evidence="1">Trypsin-co-occurring domain-containing protein</fullName>
    </recommendedName>
</protein>
<dbReference type="RefSeq" id="WP_130601227.1">
    <property type="nucleotide sequence ID" value="NZ_CP036200.1"/>
</dbReference>
<sequence>MNKVVELEDGLELEVFIPEDDARLISSGSKVQARIDDIQALLSKVITPISNTYKELNKSVSIAETKVSLGVKLSMESGFVVAKCSSEAHIQIEMTLRESEQGE</sequence>
<dbReference type="AlphaFoldDB" id="A0A411PJN4"/>
<evidence type="ECO:0000313" key="3">
    <source>
        <dbReference type="Proteomes" id="UP000291106"/>
    </source>
</evidence>
<dbReference type="Pfam" id="PF19493">
    <property type="entry name" value="Trypco1"/>
    <property type="match status" value="1"/>
</dbReference>
<dbReference type="Proteomes" id="UP000291106">
    <property type="component" value="Chromosome"/>
</dbReference>
<name>A0A411PJN4_9GAMM</name>
<accession>A0A411PJN4</accession>
<dbReference type="InterPro" id="IPR045794">
    <property type="entry name" value="Trypco1"/>
</dbReference>
<dbReference type="NCBIfam" id="NF041216">
    <property type="entry name" value="CU044_2847_fam"/>
    <property type="match status" value="1"/>
</dbReference>
<evidence type="ECO:0000259" key="1">
    <source>
        <dbReference type="Pfam" id="PF19493"/>
    </source>
</evidence>
<organism evidence="2 3">
    <name type="scientific">Shewanella maritima</name>
    <dbReference type="NCBI Taxonomy" id="2520507"/>
    <lineage>
        <taxon>Bacteria</taxon>
        <taxon>Pseudomonadati</taxon>
        <taxon>Pseudomonadota</taxon>
        <taxon>Gammaproteobacteria</taxon>
        <taxon>Alteromonadales</taxon>
        <taxon>Shewanellaceae</taxon>
        <taxon>Shewanella</taxon>
    </lineage>
</organism>
<dbReference type="KEGG" id="smai:EXU30_14555"/>
<evidence type="ECO:0000313" key="2">
    <source>
        <dbReference type="EMBL" id="QBF83776.1"/>
    </source>
</evidence>
<proteinExistence type="predicted"/>
<keyword evidence="3" id="KW-1185">Reference proteome</keyword>
<gene>
    <name evidence="2" type="ORF">EXU30_14555</name>
</gene>